<proteinExistence type="predicted"/>
<dbReference type="InterPro" id="IPR045865">
    <property type="entry name" value="ACT-like_dom_sf"/>
</dbReference>
<dbReference type="GO" id="GO:0003984">
    <property type="term" value="F:acetolactate synthase activity"/>
    <property type="evidence" value="ECO:0007669"/>
    <property type="project" value="UniProtKB-EC"/>
</dbReference>
<accession>A0ABS3NJ00</accession>
<protein>
    <submittedName>
        <fullName evidence="1">Acetolactate synthase 2 small subunit</fullName>
        <ecNumber evidence="1">2.2.1.6</ecNumber>
    </submittedName>
</protein>
<dbReference type="NCBIfam" id="NF008362">
    <property type="entry name" value="PRK11152.1"/>
    <property type="match status" value="1"/>
</dbReference>
<dbReference type="Pfam" id="PF13710">
    <property type="entry name" value="ACT_5"/>
    <property type="match status" value="1"/>
</dbReference>
<evidence type="ECO:0000313" key="2">
    <source>
        <dbReference type="Proteomes" id="UP000664882"/>
    </source>
</evidence>
<name>A0ABS3NJ00_9GAMM</name>
<keyword evidence="1" id="KW-0808">Transferase</keyword>
<comment type="caution">
    <text evidence="1">The sequence shown here is derived from an EMBL/GenBank/DDBJ whole genome shotgun (WGS) entry which is preliminary data.</text>
</comment>
<sequence>MNPYQLQVTAKYRPEVLERVLRLTRHRGFRVDDMNMSTQDNGQSLAINLNVFSDRPISQLSLQLEKLLDVTKVQITDQEQMLKKTA</sequence>
<organism evidence="1 2">
    <name type="scientific">Oceanisphaera pacifica</name>
    <dbReference type="NCBI Taxonomy" id="2818389"/>
    <lineage>
        <taxon>Bacteria</taxon>
        <taxon>Pseudomonadati</taxon>
        <taxon>Pseudomonadota</taxon>
        <taxon>Gammaproteobacteria</taxon>
        <taxon>Aeromonadales</taxon>
        <taxon>Aeromonadaceae</taxon>
        <taxon>Oceanisphaera</taxon>
    </lineage>
</organism>
<dbReference type="SUPFAM" id="SSF55021">
    <property type="entry name" value="ACT-like"/>
    <property type="match status" value="1"/>
</dbReference>
<evidence type="ECO:0000313" key="1">
    <source>
        <dbReference type="EMBL" id="MBO1520573.1"/>
    </source>
</evidence>
<dbReference type="Proteomes" id="UP000664882">
    <property type="component" value="Unassembled WGS sequence"/>
</dbReference>
<dbReference type="EC" id="2.2.1.6" evidence="1"/>
<gene>
    <name evidence="1" type="primary">ilvM</name>
    <name evidence="1" type="ORF">J3U76_13190</name>
</gene>
<reference evidence="1 2" key="1">
    <citation type="submission" date="2021-03" db="EMBL/GenBank/DDBJ databases">
        <title>Oceanisphaera sp. nov., isolated from the intestine.</title>
        <authorList>
            <person name="Zhao L.-H."/>
            <person name="Shi L.-F."/>
        </authorList>
    </citation>
    <scope>NUCLEOTIDE SEQUENCE [LARGE SCALE GENOMIC DNA]</scope>
    <source>
        <strain evidence="1 2">DM8</strain>
    </source>
</reference>
<keyword evidence="2" id="KW-1185">Reference proteome</keyword>
<dbReference type="EMBL" id="JAGDFX010000017">
    <property type="protein sequence ID" value="MBO1520573.1"/>
    <property type="molecule type" value="Genomic_DNA"/>
</dbReference>
<dbReference type="Gene3D" id="3.30.70.260">
    <property type="match status" value="1"/>
</dbReference>
<dbReference type="RefSeq" id="WP_208006441.1">
    <property type="nucleotide sequence ID" value="NZ_JAGDFX010000017.1"/>
</dbReference>